<dbReference type="EMBL" id="BAABIE010000010">
    <property type="protein sequence ID" value="GAA4751996.1"/>
    <property type="molecule type" value="Genomic_DNA"/>
</dbReference>
<dbReference type="InterPro" id="IPR037069">
    <property type="entry name" value="AcylCoA_DH/ox_N_sf"/>
</dbReference>
<accession>A0ABP8ZBU7</accession>
<keyword evidence="2" id="KW-0274">FAD</keyword>
<dbReference type="SUPFAM" id="SSF47203">
    <property type="entry name" value="Acyl-CoA dehydrogenase C-terminal domain-like"/>
    <property type="match status" value="1"/>
</dbReference>
<keyword evidence="6" id="KW-1185">Reference proteome</keyword>
<gene>
    <name evidence="5" type="ORF">GCM10023217_23560</name>
</gene>
<dbReference type="Pfam" id="PF00441">
    <property type="entry name" value="Acyl-CoA_dh_1"/>
    <property type="match status" value="1"/>
</dbReference>
<dbReference type="PANTHER" id="PTHR43884">
    <property type="entry name" value="ACYL-COA DEHYDROGENASE"/>
    <property type="match status" value="1"/>
</dbReference>
<organism evidence="5 6">
    <name type="scientific">Gordonia alkaliphila</name>
    <dbReference type="NCBI Taxonomy" id="1053547"/>
    <lineage>
        <taxon>Bacteria</taxon>
        <taxon>Bacillati</taxon>
        <taxon>Actinomycetota</taxon>
        <taxon>Actinomycetes</taxon>
        <taxon>Mycobacteriales</taxon>
        <taxon>Gordoniaceae</taxon>
        <taxon>Gordonia</taxon>
    </lineage>
</organism>
<dbReference type="InterPro" id="IPR036250">
    <property type="entry name" value="AcylCo_DH-like_C"/>
</dbReference>
<keyword evidence="1" id="KW-0285">Flavoprotein</keyword>
<dbReference type="InterPro" id="IPR009075">
    <property type="entry name" value="AcylCo_DH/oxidase_C"/>
</dbReference>
<protein>
    <submittedName>
        <fullName evidence="5">Acyl-CoA dehydrogenase family protein</fullName>
    </submittedName>
</protein>
<evidence type="ECO:0000256" key="1">
    <source>
        <dbReference type="ARBA" id="ARBA00022630"/>
    </source>
</evidence>
<keyword evidence="3" id="KW-0560">Oxidoreductase</keyword>
<dbReference type="Gene3D" id="1.20.140.10">
    <property type="entry name" value="Butyryl-CoA Dehydrogenase, subunit A, domain 3"/>
    <property type="match status" value="1"/>
</dbReference>
<dbReference type="RefSeq" id="WP_345313640.1">
    <property type="nucleotide sequence ID" value="NZ_BAABIE010000010.1"/>
</dbReference>
<reference evidence="6" key="1">
    <citation type="journal article" date="2019" name="Int. J. Syst. Evol. Microbiol.">
        <title>The Global Catalogue of Microorganisms (GCM) 10K type strain sequencing project: providing services to taxonomists for standard genome sequencing and annotation.</title>
        <authorList>
            <consortium name="The Broad Institute Genomics Platform"/>
            <consortium name="The Broad Institute Genome Sequencing Center for Infectious Disease"/>
            <person name="Wu L."/>
            <person name="Ma J."/>
        </authorList>
    </citation>
    <scope>NUCLEOTIDE SEQUENCE [LARGE SCALE GENOMIC DNA]</scope>
    <source>
        <strain evidence="6">JCM 18077</strain>
    </source>
</reference>
<name>A0ABP8ZBU7_9ACTN</name>
<sequence>MSGNELNDLIGAVLTAHRDDPPRLWTELGRAGLTRLTGSVDGGGSGAGWAESAALLRAAAAHGVELPVAEHDLLAGWLCERAGLPVDDRRRSAAVLDAHGRARRVGWAAAAERLTLLHPIGDGWAVSDVDAADVAITPGRNRADAPRDDLAADPAALQGVSVDPGTVEQFVLRGALARAVGITGALDQILAEVLAHTTTRTQFGRPLAQFQVIQHAVADLAAENALARAAVDAAVGAIPVEAPHADLAPQTAFRIAVARSVTGHAASIAVRTGHQLLGAIGTTREHRLHLFTRPILAWRNEFGSVAHWDTVVAQTARAAGPQGLWPLITG</sequence>
<dbReference type="Gene3D" id="1.10.540.10">
    <property type="entry name" value="Acyl-CoA dehydrogenase/oxidase, N-terminal domain"/>
    <property type="match status" value="1"/>
</dbReference>
<evidence type="ECO:0000256" key="2">
    <source>
        <dbReference type="ARBA" id="ARBA00022827"/>
    </source>
</evidence>
<feature type="domain" description="Acyl-CoA dehydrogenase/oxidase C-terminal" evidence="4">
    <location>
        <begin position="174"/>
        <end position="297"/>
    </location>
</feature>
<evidence type="ECO:0000259" key="4">
    <source>
        <dbReference type="Pfam" id="PF00441"/>
    </source>
</evidence>
<evidence type="ECO:0000256" key="3">
    <source>
        <dbReference type="ARBA" id="ARBA00023002"/>
    </source>
</evidence>
<comment type="caution">
    <text evidence="5">The sequence shown here is derived from an EMBL/GenBank/DDBJ whole genome shotgun (WGS) entry which is preliminary data.</text>
</comment>
<evidence type="ECO:0000313" key="5">
    <source>
        <dbReference type="EMBL" id="GAA4751996.1"/>
    </source>
</evidence>
<proteinExistence type="predicted"/>
<dbReference type="PANTHER" id="PTHR43884:SF20">
    <property type="entry name" value="ACYL-COA DEHYDROGENASE FADE28"/>
    <property type="match status" value="1"/>
</dbReference>
<dbReference type="Proteomes" id="UP001500822">
    <property type="component" value="Unassembled WGS sequence"/>
</dbReference>
<evidence type="ECO:0000313" key="6">
    <source>
        <dbReference type="Proteomes" id="UP001500822"/>
    </source>
</evidence>